<dbReference type="InterPro" id="IPR043148">
    <property type="entry name" value="TagF_C"/>
</dbReference>
<dbReference type="EMBL" id="NFHS01000003">
    <property type="protein sequence ID" value="OUN55417.1"/>
    <property type="molecule type" value="Genomic_DNA"/>
</dbReference>
<dbReference type="GO" id="GO:0047355">
    <property type="term" value="F:CDP-glycerol glycerophosphotransferase activity"/>
    <property type="evidence" value="ECO:0007669"/>
    <property type="project" value="InterPro"/>
</dbReference>
<dbReference type="InterPro" id="IPR007554">
    <property type="entry name" value="Glycerophosphate_synth"/>
</dbReference>
<sequence>MERVQKVISKKEVVNIVFLAMNVSMWKYDKLYELLKSDKCFNPIIVLAPRIVDATEVIRQHDIDSMKAYFDKRGYFYIDGYDVINNHGINLIDLNPDLIFYTQPYENAICKQYDFLRFRKSLFCHIPYAFIIVKYNWNYNLLFFNICWKLFYPNKLYVDYFKSYSRYGWKNLAVTGYPIADLFLDSSREIFFPWKLKNDKLKRIIWAPHHSFARKKEKFQIANFLEIYDSMYYLAKELAGKIQMAFKPHPHLKGVLYKHPDWGQKKTDDYYKKWEDLDNTLLHEGDYVDLFKTSDALIHDSGSFTVEYLYVNKPVLHIDVANVTEHFNSMGLLAYNAHYKAKSMADIKQFLFEVVIAENDPKRMEREQLLKTYLLPPNGKTASENIYNEIKQALHK</sequence>
<dbReference type="AlphaFoldDB" id="A0A1Y3V8E4"/>
<reference evidence="2" key="1">
    <citation type="submission" date="2017-04" db="EMBL/GenBank/DDBJ databases">
        <title>Function of individual gut microbiota members based on whole genome sequencing of pure cultures obtained from chicken caecum.</title>
        <authorList>
            <person name="Medvecky M."/>
            <person name="Cejkova D."/>
            <person name="Polansky O."/>
            <person name="Karasova D."/>
            <person name="Kubasova T."/>
            <person name="Cizek A."/>
            <person name="Rychlik I."/>
        </authorList>
    </citation>
    <scope>NUCLEOTIDE SEQUENCE [LARGE SCALE GENOMIC DNA]</scope>
    <source>
        <strain evidence="2">An67</strain>
    </source>
</reference>
<gene>
    <name evidence="1" type="ORF">B5G17_06785</name>
</gene>
<proteinExistence type="predicted"/>
<evidence type="ECO:0000313" key="2">
    <source>
        <dbReference type="Proteomes" id="UP000196329"/>
    </source>
</evidence>
<evidence type="ECO:0000313" key="1">
    <source>
        <dbReference type="EMBL" id="OUN55417.1"/>
    </source>
</evidence>
<comment type="caution">
    <text evidence="1">The sequence shown here is derived from an EMBL/GenBank/DDBJ whole genome shotgun (WGS) entry which is preliminary data.</text>
</comment>
<dbReference type="SUPFAM" id="SSF53756">
    <property type="entry name" value="UDP-Glycosyltransferase/glycogen phosphorylase"/>
    <property type="match status" value="1"/>
</dbReference>
<protein>
    <recommendedName>
        <fullName evidence="3">CDP-glycerol:poly(Glycerophosphate) glycerophosphotransferase</fullName>
    </recommendedName>
</protein>
<dbReference type="RefSeq" id="WP_087332464.1">
    <property type="nucleotide sequence ID" value="NZ_NFHS01000003.1"/>
</dbReference>
<dbReference type="GO" id="GO:0016020">
    <property type="term" value="C:membrane"/>
    <property type="evidence" value="ECO:0007669"/>
    <property type="project" value="InterPro"/>
</dbReference>
<evidence type="ECO:0008006" key="3">
    <source>
        <dbReference type="Google" id="ProtNLM"/>
    </source>
</evidence>
<accession>A0A1Y3V8E4</accession>
<dbReference type="Proteomes" id="UP000196329">
    <property type="component" value="Unassembled WGS sequence"/>
</dbReference>
<name>A0A1Y3V8E4_BACUN</name>
<organism evidence="1 2">
    <name type="scientific">Bacteroides uniformis</name>
    <dbReference type="NCBI Taxonomy" id="820"/>
    <lineage>
        <taxon>Bacteria</taxon>
        <taxon>Pseudomonadati</taxon>
        <taxon>Bacteroidota</taxon>
        <taxon>Bacteroidia</taxon>
        <taxon>Bacteroidales</taxon>
        <taxon>Bacteroidaceae</taxon>
        <taxon>Bacteroides</taxon>
    </lineage>
</organism>
<dbReference type="Pfam" id="PF04464">
    <property type="entry name" value="Glyphos_transf"/>
    <property type="match status" value="1"/>
</dbReference>
<dbReference type="Gene3D" id="3.40.50.12580">
    <property type="match status" value="1"/>
</dbReference>